<dbReference type="PANTHER" id="PTHR43289:SF34">
    <property type="entry name" value="SERINE_THREONINE-PROTEIN KINASE YBDM-RELATED"/>
    <property type="match status" value="1"/>
</dbReference>
<name>A0A1A8Y182_9RHOO</name>
<organism evidence="7 8">
    <name type="scientific">Candidatus Propionivibrio aalborgensis</name>
    <dbReference type="NCBI Taxonomy" id="1860101"/>
    <lineage>
        <taxon>Bacteria</taxon>
        <taxon>Pseudomonadati</taxon>
        <taxon>Pseudomonadota</taxon>
        <taxon>Betaproteobacteria</taxon>
        <taxon>Rhodocyclales</taxon>
        <taxon>Rhodocyclaceae</taxon>
        <taxon>Propionivibrio</taxon>
    </lineage>
</organism>
<keyword evidence="8" id="KW-1185">Reference proteome</keyword>
<keyword evidence="1" id="KW-0808">Transferase</keyword>
<evidence type="ECO:0000256" key="4">
    <source>
        <dbReference type="ARBA" id="ARBA00022840"/>
    </source>
</evidence>
<dbReference type="GO" id="GO:0005524">
    <property type="term" value="F:ATP binding"/>
    <property type="evidence" value="ECO:0007669"/>
    <property type="project" value="UniProtKB-KW"/>
</dbReference>
<dbReference type="Pfam" id="PF00069">
    <property type="entry name" value="Pkinase"/>
    <property type="match status" value="1"/>
</dbReference>
<evidence type="ECO:0000256" key="3">
    <source>
        <dbReference type="ARBA" id="ARBA00022777"/>
    </source>
</evidence>
<sequence>MDQSMSSSPDSPPNSPPGCPADCPPLPEGYQLYGYRIERMLSRGGFSIAYMASDSAGTPVVVKEYLPIQMARRAAGSQALIVSSASQGKFNHGMRSFLEEARLLARISHPNIVAVLDFSKANNTSYIVMRYEDGRSLEEYLHRLRESGRKIREDLLRNVFVRLLSGLREVHSQKLLHLDLKPANIYLRKDGHPVLLDFGAARWGLGSPDGSLGNIYTRGYAAPEQQGSGEGMGPWTDIYAIGATLYACLDTGQAPQAADLRMNADEVEPAQRRWAKAYSLQLLELIDWCMQIPVRARPQSVYALQKVLNGELLDLVDPAWFRK</sequence>
<gene>
    <name evidence="7" type="ORF">PROAA_670003</name>
</gene>
<dbReference type="InterPro" id="IPR008271">
    <property type="entry name" value="Ser/Thr_kinase_AS"/>
</dbReference>
<dbReference type="EMBL" id="FLQY01000370">
    <property type="protein sequence ID" value="SBT10777.1"/>
    <property type="molecule type" value="Genomic_DNA"/>
</dbReference>
<protein>
    <submittedName>
        <fullName evidence="7">Serine/threonine protein kinase</fullName>
    </submittedName>
</protein>
<keyword evidence="7" id="KW-0723">Serine/threonine-protein kinase</keyword>
<dbReference type="CDD" id="cd14014">
    <property type="entry name" value="STKc_PknB_like"/>
    <property type="match status" value="1"/>
</dbReference>
<dbReference type="AlphaFoldDB" id="A0A1A8Y182"/>
<proteinExistence type="predicted"/>
<evidence type="ECO:0000313" key="8">
    <source>
        <dbReference type="Proteomes" id="UP000199600"/>
    </source>
</evidence>
<dbReference type="PANTHER" id="PTHR43289">
    <property type="entry name" value="MITOGEN-ACTIVATED PROTEIN KINASE KINASE KINASE 20-RELATED"/>
    <property type="match status" value="1"/>
</dbReference>
<dbReference type="Gene3D" id="1.10.510.10">
    <property type="entry name" value="Transferase(Phosphotransferase) domain 1"/>
    <property type="match status" value="1"/>
</dbReference>
<evidence type="ECO:0000256" key="2">
    <source>
        <dbReference type="ARBA" id="ARBA00022741"/>
    </source>
</evidence>
<keyword evidence="4" id="KW-0067">ATP-binding</keyword>
<evidence type="ECO:0000256" key="5">
    <source>
        <dbReference type="SAM" id="MobiDB-lite"/>
    </source>
</evidence>
<keyword evidence="3 7" id="KW-0418">Kinase</keyword>
<dbReference type="SUPFAM" id="SSF56112">
    <property type="entry name" value="Protein kinase-like (PK-like)"/>
    <property type="match status" value="1"/>
</dbReference>
<dbReference type="SMART" id="SM00220">
    <property type="entry name" value="S_TKc"/>
    <property type="match status" value="1"/>
</dbReference>
<keyword evidence="2" id="KW-0547">Nucleotide-binding</keyword>
<dbReference type="InterPro" id="IPR011009">
    <property type="entry name" value="Kinase-like_dom_sf"/>
</dbReference>
<dbReference type="GO" id="GO:0004674">
    <property type="term" value="F:protein serine/threonine kinase activity"/>
    <property type="evidence" value="ECO:0007669"/>
    <property type="project" value="UniProtKB-KW"/>
</dbReference>
<feature type="region of interest" description="Disordered" evidence="5">
    <location>
        <begin position="1"/>
        <end position="23"/>
    </location>
</feature>
<dbReference type="InterPro" id="IPR000719">
    <property type="entry name" value="Prot_kinase_dom"/>
</dbReference>
<dbReference type="Gene3D" id="3.30.200.20">
    <property type="entry name" value="Phosphorylase Kinase, domain 1"/>
    <property type="match status" value="1"/>
</dbReference>
<feature type="domain" description="Protein kinase" evidence="6">
    <location>
        <begin position="35"/>
        <end position="313"/>
    </location>
</feature>
<feature type="compositionally biased region" description="Pro residues" evidence="5">
    <location>
        <begin position="10"/>
        <end position="23"/>
    </location>
</feature>
<evidence type="ECO:0000259" key="6">
    <source>
        <dbReference type="PROSITE" id="PS50011"/>
    </source>
</evidence>
<accession>A0A1A8Y182</accession>
<reference evidence="7 8" key="1">
    <citation type="submission" date="2016-06" db="EMBL/GenBank/DDBJ databases">
        <authorList>
            <person name="Kjaerup R.B."/>
            <person name="Dalgaard T.S."/>
            <person name="Juul-Madsen H.R."/>
        </authorList>
    </citation>
    <scope>NUCLEOTIDE SEQUENCE [LARGE SCALE GENOMIC DNA]</scope>
    <source>
        <strain evidence="7">2</strain>
    </source>
</reference>
<dbReference type="PROSITE" id="PS00108">
    <property type="entry name" value="PROTEIN_KINASE_ST"/>
    <property type="match status" value="1"/>
</dbReference>
<dbReference type="Proteomes" id="UP000199600">
    <property type="component" value="Unassembled WGS sequence"/>
</dbReference>
<evidence type="ECO:0000313" key="7">
    <source>
        <dbReference type="EMBL" id="SBT10777.1"/>
    </source>
</evidence>
<dbReference type="PROSITE" id="PS50011">
    <property type="entry name" value="PROTEIN_KINASE_DOM"/>
    <property type="match status" value="1"/>
</dbReference>
<evidence type="ECO:0000256" key="1">
    <source>
        <dbReference type="ARBA" id="ARBA00022679"/>
    </source>
</evidence>